<feature type="transmembrane region" description="Helical" evidence="1">
    <location>
        <begin position="67"/>
        <end position="86"/>
    </location>
</feature>
<evidence type="ECO:0000256" key="1">
    <source>
        <dbReference type="SAM" id="Phobius"/>
    </source>
</evidence>
<keyword evidence="3" id="KW-1185">Reference proteome</keyword>
<organism evidence="2 3">
    <name type="scientific">Pseudohalioglobus sediminis</name>
    <dbReference type="NCBI Taxonomy" id="2606449"/>
    <lineage>
        <taxon>Bacteria</taxon>
        <taxon>Pseudomonadati</taxon>
        <taxon>Pseudomonadota</taxon>
        <taxon>Gammaproteobacteria</taxon>
        <taxon>Cellvibrionales</taxon>
        <taxon>Halieaceae</taxon>
        <taxon>Pseudohalioglobus</taxon>
    </lineage>
</organism>
<feature type="transmembrane region" description="Helical" evidence="1">
    <location>
        <begin position="98"/>
        <end position="119"/>
    </location>
</feature>
<dbReference type="AlphaFoldDB" id="A0A5B0WUJ4"/>
<keyword evidence="1" id="KW-0812">Transmembrane</keyword>
<dbReference type="RefSeq" id="WP_149611996.1">
    <property type="nucleotide sequence ID" value="NZ_VTUX01000006.1"/>
</dbReference>
<dbReference type="Proteomes" id="UP000323708">
    <property type="component" value="Unassembled WGS sequence"/>
</dbReference>
<evidence type="ECO:0008006" key="4">
    <source>
        <dbReference type="Google" id="ProtNLM"/>
    </source>
</evidence>
<dbReference type="EMBL" id="VTUX01000006">
    <property type="protein sequence ID" value="KAA1190097.1"/>
    <property type="molecule type" value="Genomic_DNA"/>
</dbReference>
<feature type="transmembrane region" description="Helical" evidence="1">
    <location>
        <begin position="27"/>
        <end position="46"/>
    </location>
</feature>
<name>A0A5B0WUJ4_9GAMM</name>
<comment type="caution">
    <text evidence="2">The sequence shown here is derived from an EMBL/GenBank/DDBJ whole genome shotgun (WGS) entry which is preliminary data.</text>
</comment>
<accession>A0A5B0WUJ4</accession>
<reference evidence="2 3" key="1">
    <citation type="submission" date="2019-09" db="EMBL/GenBank/DDBJ databases">
        <authorList>
            <person name="Chen X.-Y."/>
        </authorList>
    </citation>
    <scope>NUCLEOTIDE SEQUENCE [LARGE SCALE GENOMIC DNA]</scope>
    <source>
        <strain evidence="2 3">NY5</strain>
    </source>
</reference>
<sequence length="142" mass="15185">MVAQLCLEKVTPEIRQWLNLLGDSVPVFLAVLVMFATCTVLLTYELRQRAPDIAKTIRYLALLDHSADLAFGVGVIFTAIGLQGALSGSGNMISTSSSMLPSLSLALTTTIAGGLLGYAMRTIVELTFGEKVARLEVEHASQ</sequence>
<protein>
    <recommendedName>
        <fullName evidence="4">MotA/TolQ/ExbB proton channel domain-containing protein</fullName>
    </recommendedName>
</protein>
<evidence type="ECO:0000313" key="3">
    <source>
        <dbReference type="Proteomes" id="UP000323708"/>
    </source>
</evidence>
<evidence type="ECO:0000313" key="2">
    <source>
        <dbReference type="EMBL" id="KAA1190097.1"/>
    </source>
</evidence>
<proteinExistence type="predicted"/>
<gene>
    <name evidence="2" type="ORF">F0M18_13610</name>
</gene>
<keyword evidence="1" id="KW-0472">Membrane</keyword>
<keyword evidence="1" id="KW-1133">Transmembrane helix</keyword>